<organism evidence="4 5">
    <name type="scientific">Ramalina farinacea</name>
    <dbReference type="NCBI Taxonomy" id="258253"/>
    <lineage>
        <taxon>Eukaryota</taxon>
        <taxon>Fungi</taxon>
        <taxon>Dikarya</taxon>
        <taxon>Ascomycota</taxon>
        <taxon>Pezizomycotina</taxon>
        <taxon>Lecanoromycetes</taxon>
        <taxon>OSLEUM clade</taxon>
        <taxon>Lecanoromycetidae</taxon>
        <taxon>Lecanorales</taxon>
        <taxon>Lecanorineae</taxon>
        <taxon>Ramalinaceae</taxon>
        <taxon>Ramalina</taxon>
    </lineage>
</organism>
<evidence type="ECO:0000313" key="4">
    <source>
        <dbReference type="EMBL" id="MDI1490539.1"/>
    </source>
</evidence>
<dbReference type="PROSITE" id="PS50011">
    <property type="entry name" value="PROTEIN_KINASE_DOM"/>
    <property type="match status" value="1"/>
</dbReference>
<dbReference type="EMBL" id="JAPUFD010000012">
    <property type="protein sequence ID" value="MDI1490539.1"/>
    <property type="molecule type" value="Genomic_DNA"/>
</dbReference>
<dbReference type="Gene3D" id="1.25.40.20">
    <property type="entry name" value="Ankyrin repeat-containing domain"/>
    <property type="match status" value="2"/>
</dbReference>
<keyword evidence="5" id="KW-1185">Reference proteome</keyword>
<feature type="compositionally biased region" description="Basic and acidic residues" evidence="2">
    <location>
        <begin position="568"/>
        <end position="579"/>
    </location>
</feature>
<name>A0AA43QRT6_9LECA</name>
<keyword evidence="1" id="KW-0040">ANK repeat</keyword>
<dbReference type="Gene3D" id="1.10.510.10">
    <property type="entry name" value="Transferase(Phosphotransferase) domain 1"/>
    <property type="match status" value="1"/>
</dbReference>
<feature type="compositionally biased region" description="Low complexity" evidence="2">
    <location>
        <begin position="549"/>
        <end position="559"/>
    </location>
</feature>
<dbReference type="GO" id="GO:0004674">
    <property type="term" value="F:protein serine/threonine kinase activity"/>
    <property type="evidence" value="ECO:0007669"/>
    <property type="project" value="TreeGrafter"/>
</dbReference>
<evidence type="ECO:0000256" key="2">
    <source>
        <dbReference type="SAM" id="MobiDB-lite"/>
    </source>
</evidence>
<dbReference type="Pfam" id="PF00069">
    <property type="entry name" value="Pkinase"/>
    <property type="match status" value="1"/>
</dbReference>
<evidence type="ECO:0000313" key="5">
    <source>
        <dbReference type="Proteomes" id="UP001161017"/>
    </source>
</evidence>
<comment type="caution">
    <text evidence="4">The sequence shown here is derived from an EMBL/GenBank/DDBJ whole genome shotgun (WGS) entry which is preliminary data.</text>
</comment>
<dbReference type="AlphaFoldDB" id="A0AA43QRT6"/>
<dbReference type="InterPro" id="IPR002110">
    <property type="entry name" value="Ankyrin_rpt"/>
</dbReference>
<dbReference type="PROSITE" id="PS50088">
    <property type="entry name" value="ANK_REPEAT"/>
    <property type="match status" value="1"/>
</dbReference>
<dbReference type="SMART" id="SM00220">
    <property type="entry name" value="S_TKc"/>
    <property type="match status" value="1"/>
</dbReference>
<dbReference type="SUPFAM" id="SSF48403">
    <property type="entry name" value="Ankyrin repeat"/>
    <property type="match status" value="1"/>
</dbReference>
<feature type="region of interest" description="Disordered" evidence="2">
    <location>
        <begin position="549"/>
        <end position="606"/>
    </location>
</feature>
<feature type="repeat" description="ANK" evidence="1">
    <location>
        <begin position="686"/>
        <end position="707"/>
    </location>
</feature>
<reference evidence="4" key="1">
    <citation type="journal article" date="2023" name="Genome Biol. Evol.">
        <title>First Whole Genome Sequence and Flow Cytometry Genome Size Data for the Lichen-Forming Fungus Ramalina farinacea (Ascomycota).</title>
        <authorList>
            <person name="Llewellyn T."/>
            <person name="Mian S."/>
            <person name="Hill R."/>
            <person name="Leitch I.J."/>
            <person name="Gaya E."/>
        </authorList>
    </citation>
    <scope>NUCLEOTIDE SEQUENCE</scope>
    <source>
        <strain evidence="4">LIQ254RAFAR</strain>
    </source>
</reference>
<dbReference type="GO" id="GO:0005524">
    <property type="term" value="F:ATP binding"/>
    <property type="evidence" value="ECO:0007669"/>
    <property type="project" value="InterPro"/>
</dbReference>
<dbReference type="InterPro" id="IPR000719">
    <property type="entry name" value="Prot_kinase_dom"/>
</dbReference>
<gene>
    <name evidence="4" type="ORF">OHK93_001743</name>
</gene>
<evidence type="ECO:0000256" key="1">
    <source>
        <dbReference type="PROSITE-ProRule" id="PRU00023"/>
    </source>
</evidence>
<evidence type="ECO:0000259" key="3">
    <source>
        <dbReference type="PROSITE" id="PS50011"/>
    </source>
</evidence>
<sequence>MDLKEQLEKAKTLDFIPFKALHRLIDAKSVTDYFCFKNVKLSCADSEEIIQKAHRLFAIHVLLDQGCVVQEYLSKGHGDKNLPYFKISDIPEIGGAAYRSRFYRKQWQIPTILQPTEHRTFPAGFIPPITYEDTQLKYKGGKFGNVYKVRVADGHLKGYPTEQPLALKAIRKLSIDNTNTMMREVQTLQARRHEHIAPLISSWTGTLIESECEVVYLNLLFPWARMDLEEWLYRDRPPWDWEGKDQGRLKEYIYHSILSISSAVVFVHREIEGLISSHHDIKPANILLFDQTWKLADFGRAHLLNSAQVSDTEGKLGTYTYQPPEYRDSLGRKAERRHGRAFDVWSLGCITIELVTVAVYGWKDQRLSHFREKRIENQIRPKRTPDGLEGQDDSFSNNMNVVRDWTDQLVDHDGSSNLRAMLKIAETMMIEEESLRYLSWEVYLDLYELLHPNKTIKERETETEAIVQPPNAYHGKREHNPLRRAVEQKNMPRIKCLLKKGWAGHPVDLPSINSEVSLEIHRLFWTARWMKGLDWRRLVRKTIRKSPSLAASAHAGSLSQESQLSDPDSSKKASQEASKKVSLAVETLESSRSSTAPRRHVVDEDEHGKTKLHHVCEQSHFWAVQVCLDKTPPDGKVDLLTHEDSAGKLPIHYAASNRSPNIIKLLVDNFPLPLKPTFLVARQDHAGRTPLHVASQHGHIGAIKCLLGAHQDPVNYVSTKDREGKTAQDLARDNDHPQACELLEETEKPIRRRERLATGL</sequence>
<dbReference type="SMART" id="SM00248">
    <property type="entry name" value="ANK"/>
    <property type="match status" value="3"/>
</dbReference>
<dbReference type="PANTHER" id="PTHR24359:SF1">
    <property type="entry name" value="INHIBITOR OF NUCLEAR FACTOR KAPPA-B KINASE EPSILON SUBUNIT HOMOLOG 1-RELATED"/>
    <property type="match status" value="1"/>
</dbReference>
<protein>
    <recommendedName>
        <fullName evidence="3">Protein kinase domain-containing protein</fullName>
    </recommendedName>
</protein>
<dbReference type="InterPro" id="IPR011009">
    <property type="entry name" value="Kinase-like_dom_sf"/>
</dbReference>
<dbReference type="PROSITE" id="PS50297">
    <property type="entry name" value="ANK_REP_REGION"/>
    <property type="match status" value="1"/>
</dbReference>
<dbReference type="SUPFAM" id="SSF56112">
    <property type="entry name" value="Protein kinase-like (PK-like)"/>
    <property type="match status" value="1"/>
</dbReference>
<dbReference type="Proteomes" id="UP001161017">
    <property type="component" value="Unassembled WGS sequence"/>
</dbReference>
<dbReference type="Pfam" id="PF00023">
    <property type="entry name" value="Ank"/>
    <property type="match status" value="1"/>
</dbReference>
<feature type="domain" description="Protein kinase" evidence="3">
    <location>
        <begin position="132"/>
        <end position="524"/>
    </location>
</feature>
<proteinExistence type="predicted"/>
<dbReference type="InterPro" id="IPR036770">
    <property type="entry name" value="Ankyrin_rpt-contain_sf"/>
</dbReference>
<dbReference type="CDD" id="cd00180">
    <property type="entry name" value="PKc"/>
    <property type="match status" value="1"/>
</dbReference>
<dbReference type="PANTHER" id="PTHR24359">
    <property type="entry name" value="SERINE/THREONINE-PROTEIN KINASE SBK1"/>
    <property type="match status" value="1"/>
</dbReference>
<accession>A0AA43QRT6</accession>
<dbReference type="Gene3D" id="3.30.200.20">
    <property type="entry name" value="Phosphorylase Kinase, domain 1"/>
    <property type="match status" value="1"/>
</dbReference>